<sequence>MAHRGRLQSLVSGQVSLERMAEMMAPKLVDGRWRKPELSRRLAGDQDSNGSGSGGSCQCQGDTNLDTSQQECVCPEGQVLQSGSLENCIPDPNNVNEGGSNNESEGGAHGEPNDENENEGGAENGDESNNENENEGEDESNNENENEGEDEPNNENENEGGSNNEGDDESNNGGMPEEPSKPDITKPEFGANEAVVVGGTNVKANGLIQGIGGNAISTILDGRTASSSLSESASAVLGAFGPNAHAHIRSLSFGGSGLGFPGSTESNTEEEEMDTHGSNVHTESVTKQNREHWATTGNSHTLFGGRARGRKDNEEEGTEGAHGGDVSLVSPQFSGGFSSVGSGYGKQYHAYAGQLQNLRNNGYSLAASIPVNAITGSYYHG</sequence>
<evidence type="ECO:0000313" key="2">
    <source>
        <dbReference type="EMBL" id="QDZ21207.1"/>
    </source>
</evidence>
<dbReference type="AlphaFoldDB" id="A0A5B8ML57"/>
<protein>
    <submittedName>
        <fullName evidence="2">Uncharacterized protein</fullName>
    </submittedName>
</protein>
<evidence type="ECO:0000256" key="1">
    <source>
        <dbReference type="SAM" id="MobiDB-lite"/>
    </source>
</evidence>
<feature type="compositionally biased region" description="Low complexity" evidence="1">
    <location>
        <begin position="93"/>
        <end position="105"/>
    </location>
</feature>
<evidence type="ECO:0000313" key="3">
    <source>
        <dbReference type="Proteomes" id="UP000316726"/>
    </source>
</evidence>
<feature type="compositionally biased region" description="Basic and acidic residues" evidence="1">
    <location>
        <begin position="29"/>
        <end position="44"/>
    </location>
</feature>
<feature type="region of interest" description="Disordered" evidence="1">
    <location>
        <begin position="83"/>
        <end position="187"/>
    </location>
</feature>
<organism evidence="2 3">
    <name type="scientific">Chloropicon primus</name>
    <dbReference type="NCBI Taxonomy" id="1764295"/>
    <lineage>
        <taxon>Eukaryota</taxon>
        <taxon>Viridiplantae</taxon>
        <taxon>Chlorophyta</taxon>
        <taxon>Chloropicophyceae</taxon>
        <taxon>Chloropicales</taxon>
        <taxon>Chloropicaceae</taxon>
        <taxon>Chloropicon</taxon>
    </lineage>
</organism>
<feature type="region of interest" description="Disordered" evidence="1">
    <location>
        <begin position="24"/>
        <end position="69"/>
    </location>
</feature>
<proteinExistence type="predicted"/>
<dbReference type="Proteomes" id="UP000316726">
    <property type="component" value="Chromosome 5"/>
</dbReference>
<keyword evidence="3" id="KW-1185">Reference proteome</keyword>
<name>A0A5B8ML57_9CHLO</name>
<reference evidence="2 3" key="1">
    <citation type="submission" date="2018-07" db="EMBL/GenBank/DDBJ databases">
        <title>The complete nuclear genome of the prasinophyte Chloropicon primus (CCMP1205).</title>
        <authorList>
            <person name="Pombert J.-F."/>
            <person name="Otis C."/>
            <person name="Turmel M."/>
            <person name="Lemieux C."/>
        </authorList>
    </citation>
    <scope>NUCLEOTIDE SEQUENCE [LARGE SCALE GENOMIC DNA]</scope>
    <source>
        <strain evidence="2 3">CCMP1205</strain>
    </source>
</reference>
<feature type="compositionally biased region" description="Low complexity" evidence="1">
    <location>
        <begin position="45"/>
        <end position="62"/>
    </location>
</feature>
<dbReference type="EMBL" id="CP031038">
    <property type="protein sequence ID" value="QDZ21207.1"/>
    <property type="molecule type" value="Genomic_DNA"/>
</dbReference>
<feature type="compositionally biased region" description="Acidic residues" evidence="1">
    <location>
        <begin position="113"/>
        <end position="158"/>
    </location>
</feature>
<gene>
    <name evidence="2" type="ORF">A3770_05p37250</name>
</gene>
<feature type="region of interest" description="Disordered" evidence="1">
    <location>
        <begin position="256"/>
        <end position="329"/>
    </location>
</feature>
<accession>A0A5B8ML57</accession>
<feature type="compositionally biased region" description="Polar residues" evidence="1">
    <location>
        <begin position="276"/>
        <end position="287"/>
    </location>
</feature>